<accession>E3MFF6</accession>
<dbReference type="OMA" id="SDWWMKM"/>
<feature type="region of interest" description="Disordered" evidence="1">
    <location>
        <begin position="105"/>
        <end position="177"/>
    </location>
</feature>
<proteinExistence type="predicted"/>
<dbReference type="Proteomes" id="UP000008281">
    <property type="component" value="Unassembled WGS sequence"/>
</dbReference>
<dbReference type="InParanoid" id="E3MFF6"/>
<gene>
    <name evidence="2" type="ORF">CRE_20762</name>
</gene>
<organism evidence="3">
    <name type="scientific">Caenorhabditis remanei</name>
    <name type="common">Caenorhabditis vulgaris</name>
    <dbReference type="NCBI Taxonomy" id="31234"/>
    <lineage>
        <taxon>Eukaryota</taxon>
        <taxon>Metazoa</taxon>
        <taxon>Ecdysozoa</taxon>
        <taxon>Nematoda</taxon>
        <taxon>Chromadorea</taxon>
        <taxon>Rhabditida</taxon>
        <taxon>Rhabditina</taxon>
        <taxon>Rhabditomorpha</taxon>
        <taxon>Rhabditoidea</taxon>
        <taxon>Rhabditidae</taxon>
        <taxon>Peloderinae</taxon>
        <taxon>Caenorhabditis</taxon>
    </lineage>
</organism>
<dbReference type="Gene3D" id="1.10.150.670">
    <property type="entry name" value="Crossover junction endonuclease EME1, DNA-binding domain"/>
    <property type="match status" value="1"/>
</dbReference>
<dbReference type="EMBL" id="DS268441">
    <property type="protein sequence ID" value="EFP01040.1"/>
    <property type="molecule type" value="Genomic_DNA"/>
</dbReference>
<evidence type="ECO:0008006" key="4">
    <source>
        <dbReference type="Google" id="ProtNLM"/>
    </source>
</evidence>
<name>E3MFF6_CAERE</name>
<evidence type="ECO:0000313" key="2">
    <source>
        <dbReference type="EMBL" id="EFP01040.1"/>
    </source>
</evidence>
<reference evidence="2" key="1">
    <citation type="submission" date="2007-07" db="EMBL/GenBank/DDBJ databases">
        <title>PCAP assembly of the Caenorhabditis remanei genome.</title>
        <authorList>
            <consortium name="The Caenorhabditis remanei Sequencing Consortium"/>
            <person name="Wilson R.K."/>
        </authorList>
    </citation>
    <scope>NUCLEOTIDE SEQUENCE [LARGE SCALE GENOMIC DNA]</scope>
    <source>
        <strain evidence="2">PB4641</strain>
    </source>
</reference>
<evidence type="ECO:0000313" key="3">
    <source>
        <dbReference type="Proteomes" id="UP000008281"/>
    </source>
</evidence>
<feature type="compositionally biased region" description="Low complexity" evidence="1">
    <location>
        <begin position="105"/>
        <end position="115"/>
    </location>
</feature>
<dbReference type="HOGENOM" id="CLU_048641_0_0_1"/>
<dbReference type="STRING" id="31234.E3MFF6"/>
<sequence>MDDAICLSDDDGDECILIEETTVVTTRKSQEKTCSTSYSLVDSVNNRPRSNPITSKDWLEEGLDELDKLIQEKRKNNGNSASWSIGNGNIGDIDMMDYGRIPSTSSSSGYFTSSGNIGNKPEKRKLTEDEKDHQREMKENAKRAREAEKEKKAIEKDQKKGEMLKKREEKEREKETRKIEREISAAINSKCEQYTYCHIGKTVMDNFPGLEAEIRILYAERKIDNQLKIENNLGTRIEWRRKCIEMKEDEDGRNERFEYMVRVFPCPDDTQFIFQSTQNLFAIVVPASTLKDVINSNSFEDFIIEQRAGFQNGRCTMLIISFGKLDIQKKRLHKMSLEIYETHRVQIVQIETIHELALLTAQYLRSLARREKKKMDDKEPGESSGGSHKLQYLGEKGIVIGSRNEIVSDWWSKMLSTIDRLSDAQRRAILGLIPDPISGIDKYSKMDYSLAIQEIGDLVAENGRKVGPVMAHRVLTMLTDETGNSIVE</sequence>
<keyword evidence="3" id="KW-1185">Reference proteome</keyword>
<dbReference type="eggNOG" id="ENOG502S559">
    <property type="taxonomic scope" value="Eukaryota"/>
</dbReference>
<dbReference type="AlphaFoldDB" id="E3MFF6"/>
<dbReference type="FunCoup" id="E3MFF6">
    <property type="interactions" value="20"/>
</dbReference>
<dbReference type="InterPro" id="IPR042530">
    <property type="entry name" value="EME1/EME2_C"/>
</dbReference>
<protein>
    <recommendedName>
        <fullName evidence="4">ERCC4 domain-containing protein</fullName>
    </recommendedName>
</protein>
<feature type="compositionally biased region" description="Basic and acidic residues" evidence="1">
    <location>
        <begin position="120"/>
        <end position="177"/>
    </location>
</feature>
<evidence type="ECO:0000256" key="1">
    <source>
        <dbReference type="SAM" id="MobiDB-lite"/>
    </source>
</evidence>
<dbReference type="OrthoDB" id="343092at2759"/>